<feature type="transmembrane region" description="Helical" evidence="1">
    <location>
        <begin position="59"/>
        <end position="82"/>
    </location>
</feature>
<keyword evidence="1" id="KW-1133">Transmembrane helix</keyword>
<dbReference type="STRING" id="1114924.SAMN05216258_102458"/>
<keyword evidence="1" id="KW-0472">Membrane</keyword>
<evidence type="ECO:0000313" key="2">
    <source>
        <dbReference type="EMBL" id="SFH83283.1"/>
    </source>
</evidence>
<dbReference type="Proteomes" id="UP000199377">
    <property type="component" value="Unassembled WGS sequence"/>
</dbReference>
<keyword evidence="3" id="KW-1185">Reference proteome</keyword>
<evidence type="ECO:0000256" key="1">
    <source>
        <dbReference type="SAM" id="Phobius"/>
    </source>
</evidence>
<accession>A0A1I3D9B7</accession>
<keyword evidence="1" id="KW-0812">Transmembrane</keyword>
<organism evidence="2 3">
    <name type="scientific">Albimonas pacifica</name>
    <dbReference type="NCBI Taxonomy" id="1114924"/>
    <lineage>
        <taxon>Bacteria</taxon>
        <taxon>Pseudomonadati</taxon>
        <taxon>Pseudomonadota</taxon>
        <taxon>Alphaproteobacteria</taxon>
        <taxon>Rhodobacterales</taxon>
        <taxon>Paracoccaceae</taxon>
        <taxon>Albimonas</taxon>
    </lineage>
</organism>
<evidence type="ECO:0000313" key="3">
    <source>
        <dbReference type="Proteomes" id="UP000199377"/>
    </source>
</evidence>
<reference evidence="2 3" key="1">
    <citation type="submission" date="2016-10" db="EMBL/GenBank/DDBJ databases">
        <authorList>
            <person name="de Groot N.N."/>
        </authorList>
    </citation>
    <scope>NUCLEOTIDE SEQUENCE [LARGE SCALE GENOMIC DNA]</scope>
    <source>
        <strain evidence="2 3">CGMCC 1.11030</strain>
    </source>
</reference>
<sequence>MRRDPKPPHDPWRLAKFLALHAATGIVAGWVCLLILLWLDVGGLGSLVARAERSEMATVLLAIGFGTSFGFVGIAWGVLAVLPHEKD</sequence>
<name>A0A1I3D9B7_9RHOB</name>
<proteinExistence type="predicted"/>
<feature type="transmembrane region" description="Helical" evidence="1">
    <location>
        <begin position="20"/>
        <end position="39"/>
    </location>
</feature>
<dbReference type="EMBL" id="FOQH01000002">
    <property type="protein sequence ID" value="SFH83283.1"/>
    <property type="molecule type" value="Genomic_DNA"/>
</dbReference>
<gene>
    <name evidence="2" type="ORF">SAMN05216258_102458</name>
</gene>
<dbReference type="RefSeq" id="WP_092858523.1">
    <property type="nucleotide sequence ID" value="NZ_FOQH01000002.1"/>
</dbReference>
<dbReference type="AlphaFoldDB" id="A0A1I3D9B7"/>
<protein>
    <submittedName>
        <fullName evidence="2">Uncharacterized protein</fullName>
    </submittedName>
</protein>